<dbReference type="InterPro" id="IPR036188">
    <property type="entry name" value="FAD/NAD-bd_sf"/>
</dbReference>
<dbReference type="NCBIfam" id="NF005548">
    <property type="entry name" value="PRK07208.1-4"/>
    <property type="match status" value="1"/>
</dbReference>
<dbReference type="Pfam" id="PF01593">
    <property type="entry name" value="Amino_oxidase"/>
    <property type="match status" value="1"/>
</dbReference>
<dbReference type="Proteomes" id="UP000316388">
    <property type="component" value="Unassembled WGS sequence"/>
</dbReference>
<dbReference type="PANTHER" id="PTHR21197">
    <property type="entry name" value="UDP-GALACTOPYRANOSE MUTASE"/>
    <property type="match status" value="1"/>
</dbReference>
<dbReference type="PANTHER" id="PTHR21197:SF0">
    <property type="entry name" value="UDP-GALACTOPYRANOSE MUTASE"/>
    <property type="match status" value="1"/>
</dbReference>
<protein>
    <submittedName>
        <fullName evidence="3">HpnE: squalene-associated FAD-dependent desaturase</fullName>
    </submittedName>
</protein>
<dbReference type="GO" id="GO:0050660">
    <property type="term" value="F:flavin adenine dinucleotide binding"/>
    <property type="evidence" value="ECO:0007669"/>
    <property type="project" value="TreeGrafter"/>
</dbReference>
<proteinExistence type="predicted"/>
<organism evidence="3 4">
    <name type="scientific">Tepidimonas fonticaldi</name>
    <dbReference type="NCBI Taxonomy" id="1101373"/>
    <lineage>
        <taxon>Bacteria</taxon>
        <taxon>Pseudomonadati</taxon>
        <taxon>Pseudomonadota</taxon>
        <taxon>Betaproteobacteria</taxon>
        <taxon>Burkholderiales</taxon>
        <taxon>Tepidimonas</taxon>
    </lineage>
</organism>
<evidence type="ECO:0000256" key="1">
    <source>
        <dbReference type="SAM" id="MobiDB-lite"/>
    </source>
</evidence>
<dbReference type="NCBIfam" id="NF005546">
    <property type="entry name" value="PRK07208.1-2"/>
    <property type="match status" value="1"/>
</dbReference>
<dbReference type="InterPro" id="IPR002937">
    <property type="entry name" value="Amino_oxidase"/>
</dbReference>
<sequence>MIYFLQSQLNLIIIGAGPAGLTAGLELIRRSGIKPLLIEADAQVGGISKTVVHRGNRMDLGGHRFFSKSDWVMDWWRSLMPIAGGDAESMRIHYHRQSRSIQSDAVHGDSECMLVRPRLSRIYFLRRLFDYPLKLNWTTLSNLGPQRVARILASYAKARILPRQERNLEDFIVNRFGEELYRTFFKDYTEKVWGVPCQDISAEWGAQRIKGLSITEALKHAAGRLLRNTQNATRHTSLIEQFLYPRLGPGQLWELAAREITDRGGTILLGTRVTGLQRQGNRITAVDIVDREGRRQTIPAEHVISTMPVKDLIAGMNPPAPDDVARVAHGLLYRDFITVGLLVRRMKRHPGDADPDRTVGQRLPDNWIYIQEKDVRLGRLQIFNNWSPDLVADPEGTVWLGLEYFCNVGDDLWSMDDDTFTGFAIRELASIDLIDPADVLDTHLVRVEKAYPAYFGSYGDFGVVRRWVDGIHNLWLVGRNGMHRYNNQDHSMLTAKLAVDAILGGDVTRESIWAVNLDDEYHETIEHRKDQPAQSPRSRGDGAA</sequence>
<reference evidence="3 4" key="1">
    <citation type="submission" date="2019-07" db="EMBL/GenBank/DDBJ databases">
        <title>Tepidimonas fonticaldi AT-A2 draft genome.</title>
        <authorList>
            <person name="Da Costa M.S."/>
            <person name="Froufe H.J.C."/>
            <person name="Egas C."/>
            <person name="Albuquerque L."/>
        </authorList>
    </citation>
    <scope>NUCLEOTIDE SEQUENCE [LARGE SCALE GENOMIC DNA]</scope>
    <source>
        <strain evidence="3 4">AT-A2</strain>
    </source>
</reference>
<dbReference type="GO" id="GO:0008767">
    <property type="term" value="F:UDP-galactopyranose mutase activity"/>
    <property type="evidence" value="ECO:0007669"/>
    <property type="project" value="TreeGrafter"/>
</dbReference>
<dbReference type="GO" id="GO:0016491">
    <property type="term" value="F:oxidoreductase activity"/>
    <property type="evidence" value="ECO:0007669"/>
    <property type="project" value="InterPro"/>
</dbReference>
<name>A0A554XPN1_9BURK</name>
<evidence type="ECO:0000259" key="2">
    <source>
        <dbReference type="Pfam" id="PF01593"/>
    </source>
</evidence>
<dbReference type="EMBL" id="VJOO01000003">
    <property type="protein sequence ID" value="TSE37791.1"/>
    <property type="molecule type" value="Genomic_DNA"/>
</dbReference>
<evidence type="ECO:0000313" key="4">
    <source>
        <dbReference type="Proteomes" id="UP000316388"/>
    </source>
</evidence>
<accession>A0A554XPN1</accession>
<gene>
    <name evidence="3" type="ORF">Tfont_00443</name>
</gene>
<dbReference type="SUPFAM" id="SSF51905">
    <property type="entry name" value="FAD/NAD(P)-binding domain"/>
    <property type="match status" value="1"/>
</dbReference>
<dbReference type="GO" id="GO:0005829">
    <property type="term" value="C:cytosol"/>
    <property type="evidence" value="ECO:0007669"/>
    <property type="project" value="TreeGrafter"/>
</dbReference>
<feature type="region of interest" description="Disordered" evidence="1">
    <location>
        <begin position="525"/>
        <end position="544"/>
    </location>
</feature>
<dbReference type="Gene3D" id="3.50.50.60">
    <property type="entry name" value="FAD/NAD(P)-binding domain"/>
    <property type="match status" value="1"/>
</dbReference>
<feature type="domain" description="Amine oxidase" evidence="2">
    <location>
        <begin position="19"/>
        <end position="434"/>
    </location>
</feature>
<comment type="caution">
    <text evidence="3">The sequence shown here is derived from an EMBL/GenBank/DDBJ whole genome shotgun (WGS) entry which is preliminary data.</text>
</comment>
<evidence type="ECO:0000313" key="3">
    <source>
        <dbReference type="EMBL" id="TSE37791.1"/>
    </source>
</evidence>
<dbReference type="AlphaFoldDB" id="A0A554XPN1"/>